<evidence type="ECO:0000256" key="1">
    <source>
        <dbReference type="ARBA" id="ARBA00022598"/>
    </source>
</evidence>
<evidence type="ECO:0000313" key="4">
    <source>
        <dbReference type="EMBL" id="KAF4203773.1"/>
    </source>
</evidence>
<evidence type="ECO:0000256" key="2">
    <source>
        <dbReference type="ARBA" id="ARBA00029454"/>
    </source>
</evidence>
<evidence type="ECO:0000313" key="6">
    <source>
        <dbReference type="Proteomes" id="UP000649114"/>
    </source>
</evidence>
<dbReference type="EMBL" id="JAAAPU010000072">
    <property type="protein sequence ID" value="KAF4203773.1"/>
    <property type="molecule type" value="Genomic_DNA"/>
</dbReference>
<dbReference type="Proteomes" id="UP000649114">
    <property type="component" value="Unassembled WGS sequence"/>
</dbReference>
<dbReference type="GO" id="GO:0031177">
    <property type="term" value="F:phosphopantetheine binding"/>
    <property type="evidence" value="ECO:0007669"/>
    <property type="project" value="TreeGrafter"/>
</dbReference>
<accession>A0AAN5YLL0</accession>
<dbReference type="PANTHER" id="PTHR45527:SF16">
    <property type="entry name" value="NONRIBOSOMAL PEPTIDE SYNTHASE ATNA-RELATED"/>
    <property type="match status" value="1"/>
</dbReference>
<keyword evidence="1" id="KW-0436">Ligase</keyword>
<evidence type="ECO:0008006" key="7">
    <source>
        <dbReference type="Google" id="ProtNLM"/>
    </source>
</evidence>
<dbReference type="PANTHER" id="PTHR45527">
    <property type="entry name" value="NONRIBOSOMAL PEPTIDE SYNTHETASE"/>
    <property type="match status" value="1"/>
</dbReference>
<proteinExistence type="inferred from homology"/>
<dbReference type="GO" id="GO:0016874">
    <property type="term" value="F:ligase activity"/>
    <property type="evidence" value="ECO:0007669"/>
    <property type="project" value="UniProtKB-KW"/>
</dbReference>
<comment type="similarity">
    <text evidence="2">Belongs to the NRP synthetase family.</text>
</comment>
<keyword evidence="5" id="KW-1185">Reference proteome</keyword>
<organism evidence="4 6">
    <name type="scientific">Aspergillus lentulus</name>
    <dbReference type="NCBI Taxonomy" id="293939"/>
    <lineage>
        <taxon>Eukaryota</taxon>
        <taxon>Fungi</taxon>
        <taxon>Dikarya</taxon>
        <taxon>Ascomycota</taxon>
        <taxon>Pezizomycotina</taxon>
        <taxon>Eurotiomycetes</taxon>
        <taxon>Eurotiomycetidae</taxon>
        <taxon>Eurotiales</taxon>
        <taxon>Aspergillaceae</taxon>
        <taxon>Aspergillus</taxon>
        <taxon>Aspergillus subgen. Fumigati</taxon>
    </lineage>
</organism>
<dbReference type="Gene3D" id="3.30.300.30">
    <property type="match status" value="1"/>
</dbReference>
<gene>
    <name evidence="4" type="ORF">CNMCM8927_008354</name>
    <name evidence="3" type="ORF">IFM60648_08501</name>
</gene>
<dbReference type="GO" id="GO:0043041">
    <property type="term" value="P:amino acid activation for nonribosomal peptide biosynthetic process"/>
    <property type="evidence" value="ECO:0007669"/>
    <property type="project" value="TreeGrafter"/>
</dbReference>
<dbReference type="GO" id="GO:0005737">
    <property type="term" value="C:cytoplasm"/>
    <property type="evidence" value="ECO:0007669"/>
    <property type="project" value="TreeGrafter"/>
</dbReference>
<dbReference type="InterPro" id="IPR045851">
    <property type="entry name" value="AMP-bd_C_sf"/>
</dbReference>
<name>A0AAN5YLL0_ASPLE</name>
<dbReference type="Gene3D" id="1.10.1200.10">
    <property type="entry name" value="ACP-like"/>
    <property type="match status" value="1"/>
</dbReference>
<dbReference type="EMBL" id="BLKI01000065">
    <property type="protein sequence ID" value="GFF88774.1"/>
    <property type="molecule type" value="Genomic_DNA"/>
</dbReference>
<reference evidence="3 5" key="2">
    <citation type="submission" date="2020-01" db="EMBL/GenBank/DDBJ databases">
        <title>Draft genome sequence of Aspergillus lentulus IFM 60648.</title>
        <authorList>
            <person name="Takahashi H."/>
            <person name="Yaguchi T."/>
        </authorList>
    </citation>
    <scope>NUCLEOTIDE SEQUENCE [LARGE SCALE GENOMIC DNA]</scope>
    <source>
        <strain evidence="3 5">IFM 60648</strain>
    </source>
</reference>
<protein>
    <recommendedName>
        <fullName evidence="7">Carrier domain-containing protein</fullName>
    </recommendedName>
</protein>
<evidence type="ECO:0000313" key="5">
    <source>
        <dbReference type="Proteomes" id="UP000465220"/>
    </source>
</evidence>
<sequence length="349" mass="39491">MKSKKMEAVYLRDAPRWTRELQDNISKFFPLYRTGDLGKYTEDGEFHFVGRKDNQAKMRCQRVELEELRWHPLLLPETGLSLTPFIAVGADKLVGSLDWEQTDKPAIQKSPTEQNAFASPTSNGRSKLARLVPAYTVPSLYVPLRSSPLTPNGKTDRKGPQQLVSMFTRADWRRFQAPGQEYQPASSSVEKQLAHLWISLLRVTEVGLQDDFFGLGESLCALRLVVAARREGLSLLTDKIVMNPALIAMAEVASSISKVDLVYHRSYCPASELKYNRFIERVVQMDHHAATAFWKSYLADVDTKPFGDVPKGLSGFCRQMPPTPCQVGKLLAEYQANIYASEYLFRHDQ</sequence>
<dbReference type="GO" id="GO:0044550">
    <property type="term" value="P:secondary metabolite biosynthetic process"/>
    <property type="evidence" value="ECO:0007669"/>
    <property type="project" value="TreeGrafter"/>
</dbReference>
<dbReference type="SUPFAM" id="SSF47336">
    <property type="entry name" value="ACP-like"/>
    <property type="match status" value="1"/>
</dbReference>
<evidence type="ECO:0000313" key="3">
    <source>
        <dbReference type="EMBL" id="GFF88774.1"/>
    </source>
</evidence>
<dbReference type="Gene3D" id="2.30.38.10">
    <property type="entry name" value="Luciferase, Domain 3"/>
    <property type="match status" value="1"/>
</dbReference>
<reference evidence="4" key="1">
    <citation type="journal article" date="2020" name="bioRxiv">
        <title>Genomic and phenotypic heterogeneity of clinical isolates of the human pathogens Aspergillus fumigatus, Aspergillus lentulus and Aspergillus fumigatiaffinis.</title>
        <authorList>
            <person name="dos Santos R.A.C."/>
            <person name="Steenwyk J.L."/>
            <person name="Rivero-Menendez O."/>
            <person name="Mead M.E."/>
            <person name="Silva L.P."/>
            <person name="Bastos R.W."/>
            <person name="Alastruey-Izquierdo A."/>
            <person name="Goldman G.H."/>
            <person name="Rokas A."/>
        </authorList>
    </citation>
    <scope>NUCLEOTIDE SEQUENCE</scope>
    <source>
        <strain evidence="4">CNM-CM8927</strain>
    </source>
</reference>
<dbReference type="SUPFAM" id="SSF56801">
    <property type="entry name" value="Acetyl-CoA synthetase-like"/>
    <property type="match status" value="1"/>
</dbReference>
<reference evidence="4" key="3">
    <citation type="submission" date="2020-04" db="EMBL/GenBank/DDBJ databases">
        <authorList>
            <person name="Santos R.A.C."/>
            <person name="Steenwyk J.L."/>
            <person name="Rivero-Menendez O."/>
            <person name="Mead M.E."/>
            <person name="Silva L.P."/>
            <person name="Bastos R.W."/>
            <person name="Alastruey-Izquierdo A."/>
            <person name="Goldman G.H."/>
            <person name="Rokas A."/>
        </authorList>
    </citation>
    <scope>NUCLEOTIDE SEQUENCE</scope>
    <source>
        <strain evidence="4">CNM-CM8927</strain>
    </source>
</reference>
<dbReference type="InterPro" id="IPR036736">
    <property type="entry name" value="ACP-like_sf"/>
</dbReference>
<comment type="caution">
    <text evidence="4">The sequence shown here is derived from an EMBL/GenBank/DDBJ whole genome shotgun (WGS) entry which is preliminary data.</text>
</comment>
<dbReference type="Proteomes" id="UP000465220">
    <property type="component" value="Unassembled WGS sequence"/>
</dbReference>
<dbReference type="AlphaFoldDB" id="A0AAN5YLL0"/>